<dbReference type="PROSITE" id="PS00521">
    <property type="entry name" value="P5CR"/>
    <property type="match status" value="1"/>
</dbReference>
<dbReference type="SUPFAM" id="SSF51735">
    <property type="entry name" value="NAD(P)-binding Rossmann-fold domains"/>
    <property type="match status" value="1"/>
</dbReference>
<reference evidence="7" key="1">
    <citation type="submission" date="2016-12" db="EMBL/GenBank/DDBJ databases">
        <title>The genomes of Aspergillus section Nigri reveals drivers in fungal speciation.</title>
        <authorList>
            <consortium name="DOE Joint Genome Institute"/>
            <person name="Vesth T.C."/>
            <person name="Nybo J."/>
            <person name="Theobald S."/>
            <person name="Brandl J."/>
            <person name="Frisvad J.C."/>
            <person name="Nielsen K.F."/>
            <person name="Lyhne E.K."/>
            <person name="Kogle M.E."/>
            <person name="Kuo A."/>
            <person name="Riley R."/>
            <person name="Clum A."/>
            <person name="Nolan M."/>
            <person name="Lipzen A."/>
            <person name="Salamov A."/>
            <person name="Henrissat B."/>
            <person name="Wiebenga A."/>
            <person name="De vries R.P."/>
            <person name="Grigoriev I.V."/>
            <person name="Mortensen U.H."/>
            <person name="Andersen M.R."/>
            <person name="Baker S.E."/>
        </authorList>
    </citation>
    <scope>NUCLEOTIDE SEQUENCE</scope>
    <source>
        <strain evidence="7">IBT 28561</strain>
    </source>
</reference>
<dbReference type="PANTHER" id="PTHR11645:SF0">
    <property type="entry name" value="PYRROLINE-5-CARBOXYLATE REDUCTASE 3"/>
    <property type="match status" value="1"/>
</dbReference>
<protein>
    <submittedName>
        <fullName evidence="7">Pyrroline-5-carboxylate reductase</fullName>
    </submittedName>
</protein>
<gene>
    <name evidence="7" type="ORF">P168DRAFT_295377</name>
</gene>
<feature type="binding site" evidence="4">
    <location>
        <begin position="53"/>
        <end position="56"/>
    </location>
    <ligand>
        <name>NADP(+)</name>
        <dbReference type="ChEBI" id="CHEBI:58349"/>
    </ligand>
</feature>
<dbReference type="AlphaFoldDB" id="A0A2I1DCP0"/>
<dbReference type="EMBL" id="MSFM01000002">
    <property type="protein sequence ID" value="PKY07649.1"/>
    <property type="molecule type" value="Genomic_DNA"/>
</dbReference>
<dbReference type="FunFam" id="1.10.3730.10:FF:000001">
    <property type="entry name" value="Pyrroline-5-carboxylate reductase"/>
    <property type="match status" value="1"/>
</dbReference>
<comment type="similarity">
    <text evidence="1">Belongs to the pyrroline-5-carboxylate reductase family.</text>
</comment>
<evidence type="ECO:0000259" key="5">
    <source>
        <dbReference type="Pfam" id="PF03807"/>
    </source>
</evidence>
<dbReference type="InterPro" id="IPR053790">
    <property type="entry name" value="P5CR-like_CS"/>
</dbReference>
<dbReference type="PIRSF" id="PIRSF000193">
    <property type="entry name" value="Pyrrol-5-carb_rd"/>
    <property type="match status" value="1"/>
</dbReference>
<dbReference type="InterPro" id="IPR028939">
    <property type="entry name" value="P5C_Rdtase_cat_N"/>
</dbReference>
<dbReference type="GO" id="GO:0055129">
    <property type="term" value="P:L-proline biosynthetic process"/>
    <property type="evidence" value="ECO:0007669"/>
    <property type="project" value="TreeGrafter"/>
</dbReference>
<evidence type="ECO:0000259" key="6">
    <source>
        <dbReference type="Pfam" id="PF14748"/>
    </source>
</evidence>
<organism evidence="7 8">
    <name type="scientific">Aspergillus campestris (strain IBT 28561)</name>
    <dbReference type="NCBI Taxonomy" id="1392248"/>
    <lineage>
        <taxon>Eukaryota</taxon>
        <taxon>Fungi</taxon>
        <taxon>Dikarya</taxon>
        <taxon>Ascomycota</taxon>
        <taxon>Pezizomycotina</taxon>
        <taxon>Eurotiomycetes</taxon>
        <taxon>Eurotiomycetidae</taxon>
        <taxon>Eurotiales</taxon>
        <taxon>Aspergillaceae</taxon>
        <taxon>Aspergillus</taxon>
        <taxon>Aspergillus subgen. Circumdati</taxon>
    </lineage>
</organism>
<accession>A0A2I1DCP0</accession>
<dbReference type="Proteomes" id="UP000234254">
    <property type="component" value="Unassembled WGS sequence"/>
</dbReference>
<dbReference type="Gene3D" id="3.40.50.720">
    <property type="entry name" value="NAD(P)-binding Rossmann-like Domain"/>
    <property type="match status" value="1"/>
</dbReference>
<keyword evidence="8" id="KW-1185">Reference proteome</keyword>
<evidence type="ECO:0000313" key="7">
    <source>
        <dbReference type="EMBL" id="PKY07649.1"/>
    </source>
</evidence>
<evidence type="ECO:0000313" key="8">
    <source>
        <dbReference type="Proteomes" id="UP000234254"/>
    </source>
</evidence>
<dbReference type="InterPro" id="IPR008927">
    <property type="entry name" value="6-PGluconate_DH-like_C_sf"/>
</dbReference>
<dbReference type="Pfam" id="PF03807">
    <property type="entry name" value="F420_oxidored"/>
    <property type="match status" value="1"/>
</dbReference>
<dbReference type="InterPro" id="IPR029036">
    <property type="entry name" value="P5CR_dimer"/>
</dbReference>
<name>A0A2I1DCP0_ASPC2</name>
<dbReference type="InterPro" id="IPR036291">
    <property type="entry name" value="NAD(P)-bd_dom_sf"/>
</dbReference>
<dbReference type="Gene3D" id="1.10.3730.10">
    <property type="entry name" value="ProC C-terminal domain-like"/>
    <property type="match status" value="1"/>
</dbReference>
<evidence type="ECO:0000256" key="3">
    <source>
        <dbReference type="ARBA" id="ARBA00023002"/>
    </source>
</evidence>
<feature type="domain" description="Pyrroline-5-carboxylate reductase dimerisation" evidence="6">
    <location>
        <begin position="130"/>
        <end position="234"/>
    </location>
</feature>
<dbReference type="InterPro" id="IPR000304">
    <property type="entry name" value="Pyrroline-COOH_reductase"/>
</dbReference>
<dbReference type="GO" id="GO:0004735">
    <property type="term" value="F:pyrroline-5-carboxylate reductase activity"/>
    <property type="evidence" value="ECO:0007669"/>
    <property type="project" value="InterPro"/>
</dbReference>
<proteinExistence type="inferred from homology"/>
<feature type="domain" description="Pyrroline-5-carboxylate reductase catalytic N-terminal" evidence="5">
    <location>
        <begin position="7"/>
        <end position="65"/>
    </location>
</feature>
<keyword evidence="3" id="KW-0560">Oxidoreductase</keyword>
<sequence length="241" mass="24870">MSLHKSKLAFIGGGNMASAIIGGLITQGMAALGVQATASNVEAGGQADIIIIAVKPQSLQDWLRTKNSPTAHTKDGRTAHTVRVMPNTPALLGQGASGVFASADVTAEEKTLVNDLLASVSQATEWVDREELLDVVTGLSGSGPPYFFAMVEHLVSSATALGLSSEQATRLAAQTCLGAGKMLVESSDTPTKLRQNVTSPNGTTHAALQTFEAEGFQEIVDKAVKAATNRAAELGNTLAGK</sequence>
<dbReference type="VEuPathDB" id="FungiDB:P168DRAFT_295377"/>
<dbReference type="SUPFAM" id="SSF48179">
    <property type="entry name" value="6-phosphogluconate dehydrogenase C-terminal domain-like"/>
    <property type="match status" value="1"/>
</dbReference>
<evidence type="ECO:0000256" key="2">
    <source>
        <dbReference type="ARBA" id="ARBA00022857"/>
    </source>
</evidence>
<feature type="binding site" evidence="4">
    <location>
        <begin position="11"/>
        <end position="16"/>
    </location>
    <ligand>
        <name>NADP(+)</name>
        <dbReference type="ChEBI" id="CHEBI:58349"/>
    </ligand>
</feature>
<dbReference type="PANTHER" id="PTHR11645">
    <property type="entry name" value="PYRROLINE-5-CARBOXYLATE REDUCTASE"/>
    <property type="match status" value="1"/>
</dbReference>
<dbReference type="RefSeq" id="XP_024696243.1">
    <property type="nucleotide sequence ID" value="XM_024838031.1"/>
</dbReference>
<comment type="caution">
    <text evidence="7">The sequence shown here is derived from an EMBL/GenBank/DDBJ whole genome shotgun (WGS) entry which is preliminary data.</text>
</comment>
<evidence type="ECO:0000256" key="4">
    <source>
        <dbReference type="PIRSR" id="PIRSR000193-1"/>
    </source>
</evidence>
<evidence type="ECO:0000256" key="1">
    <source>
        <dbReference type="ARBA" id="ARBA00005525"/>
    </source>
</evidence>
<dbReference type="HAMAP" id="MF_01925">
    <property type="entry name" value="P5C_reductase"/>
    <property type="match status" value="1"/>
</dbReference>
<dbReference type="OrthoDB" id="10263291at2759"/>
<keyword evidence="2 4" id="KW-0521">NADP</keyword>
<dbReference type="GeneID" id="36545555"/>
<dbReference type="Pfam" id="PF14748">
    <property type="entry name" value="P5CR_dimer"/>
    <property type="match status" value="1"/>
</dbReference>
<feature type="binding site" evidence="4">
    <location>
        <position position="40"/>
    </location>
    <ligand>
        <name>NADPH</name>
        <dbReference type="ChEBI" id="CHEBI:57783"/>
    </ligand>
</feature>